<feature type="modified residue" description="4-aspartylphosphate" evidence="7">
    <location>
        <position position="56"/>
    </location>
</feature>
<dbReference type="GO" id="GO:0043565">
    <property type="term" value="F:sequence-specific DNA binding"/>
    <property type="evidence" value="ECO:0007669"/>
    <property type="project" value="InterPro"/>
</dbReference>
<dbReference type="GO" id="GO:0005524">
    <property type="term" value="F:ATP binding"/>
    <property type="evidence" value="ECO:0007669"/>
    <property type="project" value="UniProtKB-KW"/>
</dbReference>
<reference evidence="10 11" key="1">
    <citation type="submission" date="2017-01" db="EMBL/GenBank/DDBJ databases">
        <authorList>
            <person name="Varghese N."/>
            <person name="Submissions S."/>
        </authorList>
    </citation>
    <scope>NUCLEOTIDE SEQUENCE [LARGE SCALE GENOMIC DNA]</scope>
    <source>
        <strain evidence="10 11">ATCC 35905</strain>
    </source>
</reference>
<gene>
    <name evidence="10" type="ORF">SAMN05421828_107100</name>
</gene>
<keyword evidence="3" id="KW-0902">Two-component regulatory system</keyword>
<dbReference type="Pfam" id="PF02954">
    <property type="entry name" value="HTH_8"/>
    <property type="match status" value="1"/>
</dbReference>
<evidence type="ECO:0000313" key="11">
    <source>
        <dbReference type="Proteomes" id="UP000186308"/>
    </source>
</evidence>
<dbReference type="SMART" id="SM00448">
    <property type="entry name" value="REC"/>
    <property type="match status" value="1"/>
</dbReference>
<evidence type="ECO:0000256" key="4">
    <source>
        <dbReference type="ARBA" id="ARBA00023015"/>
    </source>
</evidence>
<dbReference type="InterPro" id="IPR027417">
    <property type="entry name" value="P-loop_NTPase"/>
</dbReference>
<keyword evidence="7" id="KW-0597">Phosphoprotein</keyword>
<dbReference type="Pfam" id="PF25601">
    <property type="entry name" value="AAA_lid_14"/>
    <property type="match status" value="1"/>
</dbReference>
<evidence type="ECO:0000256" key="3">
    <source>
        <dbReference type="ARBA" id="ARBA00023012"/>
    </source>
</evidence>
<evidence type="ECO:0000256" key="1">
    <source>
        <dbReference type="ARBA" id="ARBA00022741"/>
    </source>
</evidence>
<feature type="domain" description="Response regulatory" evidence="9">
    <location>
        <begin position="7"/>
        <end position="126"/>
    </location>
</feature>
<dbReference type="SMART" id="SM00382">
    <property type="entry name" value="AAA"/>
    <property type="match status" value="1"/>
</dbReference>
<dbReference type="PROSITE" id="PS50045">
    <property type="entry name" value="SIGMA54_INTERACT_4"/>
    <property type="match status" value="1"/>
</dbReference>
<dbReference type="PRINTS" id="PR01590">
    <property type="entry name" value="HTHFIS"/>
</dbReference>
<dbReference type="Gene3D" id="1.10.8.60">
    <property type="match status" value="1"/>
</dbReference>
<comment type="caution">
    <text evidence="10">The sequence shown here is derived from an EMBL/GenBank/DDBJ whole genome shotgun (WGS) entry which is preliminary data.</text>
</comment>
<sequence>MVESGGTILIADDQADIREALALVLRAEGFTTKGAASPAEAALLLDAGGIDALLLDLNFATDTTSGDDGMRLLASVKTIHPDLPVVVLTGWGSVDLAVRALRAGAADFLEKPWENARLITVLRSQLALARARSTAASLTHPTAQGDIIATSAAMRAVLTMVEKIAPADVSVLITGESGTGKGLIARHIAALSHRRDKPFVTLDLGAVPESLIESELFGHTRGAFTDAKTDRIGRFEIANGGVLFLDEIGNASLATQARLLSVLEDGIITRLGEATPRRVDVRVIAATNADLHQLIEAGRFRRDLLFRLNTVEIALPPLRARGDDVFLLAADCLAASATRHGRTVTGFAPDALAALSNHPWPGNVRELSHVVERAVLLADHDLIGAAHLRLGPVAAAPIEHMTLDQAERYLIQRAMAEAGGDAERAARRLGLSRSAFYRRLSQLRT</sequence>
<dbReference type="FunFam" id="3.40.50.300:FF:000006">
    <property type="entry name" value="DNA-binding transcriptional regulator NtrC"/>
    <property type="match status" value="1"/>
</dbReference>
<name>A0A8G2CK07_ACIRU</name>
<dbReference type="InterPro" id="IPR002078">
    <property type="entry name" value="Sigma_54_int"/>
</dbReference>
<evidence type="ECO:0000313" key="10">
    <source>
        <dbReference type="EMBL" id="SIQ64668.1"/>
    </source>
</evidence>
<dbReference type="InterPro" id="IPR009057">
    <property type="entry name" value="Homeodomain-like_sf"/>
</dbReference>
<protein>
    <submittedName>
        <fullName evidence="10">DNA-binding transcriptional response regulator, NtrC family, contains REC, AAA-type ATPase, and a Fis-type DNA-binding domains</fullName>
    </submittedName>
</protein>
<dbReference type="Proteomes" id="UP000186308">
    <property type="component" value="Unassembled WGS sequence"/>
</dbReference>
<evidence type="ECO:0000256" key="5">
    <source>
        <dbReference type="ARBA" id="ARBA00023159"/>
    </source>
</evidence>
<dbReference type="Gene3D" id="1.10.10.60">
    <property type="entry name" value="Homeodomain-like"/>
    <property type="match status" value="1"/>
</dbReference>
<dbReference type="GO" id="GO:0000160">
    <property type="term" value="P:phosphorelay signal transduction system"/>
    <property type="evidence" value="ECO:0007669"/>
    <property type="project" value="UniProtKB-KW"/>
</dbReference>
<feature type="domain" description="Sigma-54 factor interaction" evidence="8">
    <location>
        <begin position="147"/>
        <end position="376"/>
    </location>
</feature>
<dbReference type="Gene3D" id="3.40.50.2300">
    <property type="match status" value="1"/>
</dbReference>
<dbReference type="Pfam" id="PF00072">
    <property type="entry name" value="Response_reg"/>
    <property type="match status" value="1"/>
</dbReference>
<dbReference type="AlphaFoldDB" id="A0A8G2CK07"/>
<evidence type="ECO:0000259" key="9">
    <source>
        <dbReference type="PROSITE" id="PS50110"/>
    </source>
</evidence>
<dbReference type="PROSITE" id="PS00675">
    <property type="entry name" value="SIGMA54_INTERACT_1"/>
    <property type="match status" value="1"/>
</dbReference>
<dbReference type="SUPFAM" id="SSF52172">
    <property type="entry name" value="CheY-like"/>
    <property type="match status" value="1"/>
</dbReference>
<evidence type="ECO:0000256" key="7">
    <source>
        <dbReference type="PROSITE-ProRule" id="PRU00169"/>
    </source>
</evidence>
<keyword evidence="2" id="KW-0067">ATP-binding</keyword>
<proteinExistence type="predicted"/>
<dbReference type="InterPro" id="IPR011006">
    <property type="entry name" value="CheY-like_superfamily"/>
</dbReference>
<keyword evidence="1" id="KW-0547">Nucleotide-binding</keyword>
<organism evidence="10 11">
    <name type="scientific">Acidiphilium rubrum</name>
    <dbReference type="NCBI Taxonomy" id="526"/>
    <lineage>
        <taxon>Bacteria</taxon>
        <taxon>Pseudomonadati</taxon>
        <taxon>Pseudomonadota</taxon>
        <taxon>Alphaproteobacteria</taxon>
        <taxon>Acetobacterales</taxon>
        <taxon>Acidocellaceae</taxon>
        <taxon>Acidiphilium</taxon>
    </lineage>
</organism>
<dbReference type="Gene3D" id="3.40.50.300">
    <property type="entry name" value="P-loop containing nucleotide triphosphate hydrolases"/>
    <property type="match status" value="1"/>
</dbReference>
<dbReference type="GO" id="GO:0006355">
    <property type="term" value="P:regulation of DNA-templated transcription"/>
    <property type="evidence" value="ECO:0007669"/>
    <property type="project" value="InterPro"/>
</dbReference>
<dbReference type="PROSITE" id="PS50110">
    <property type="entry name" value="RESPONSE_REGULATORY"/>
    <property type="match status" value="1"/>
</dbReference>
<evidence type="ECO:0000256" key="6">
    <source>
        <dbReference type="ARBA" id="ARBA00023163"/>
    </source>
</evidence>
<dbReference type="PANTHER" id="PTHR32071">
    <property type="entry name" value="TRANSCRIPTIONAL REGULATORY PROTEIN"/>
    <property type="match status" value="1"/>
</dbReference>
<dbReference type="PROSITE" id="PS00688">
    <property type="entry name" value="SIGMA54_INTERACT_3"/>
    <property type="match status" value="1"/>
</dbReference>
<keyword evidence="11" id="KW-1185">Reference proteome</keyword>
<dbReference type="OrthoDB" id="9770562at2"/>
<dbReference type="CDD" id="cd00009">
    <property type="entry name" value="AAA"/>
    <property type="match status" value="1"/>
</dbReference>
<dbReference type="RefSeq" id="WP_029310922.1">
    <property type="nucleotide sequence ID" value="NZ_FTNE01000007.1"/>
</dbReference>
<dbReference type="InterPro" id="IPR001789">
    <property type="entry name" value="Sig_transdc_resp-reg_receiver"/>
</dbReference>
<dbReference type="EMBL" id="FTNE01000007">
    <property type="protein sequence ID" value="SIQ64668.1"/>
    <property type="molecule type" value="Genomic_DNA"/>
</dbReference>
<keyword evidence="10" id="KW-0238">DNA-binding</keyword>
<keyword evidence="5" id="KW-0010">Activator</keyword>
<evidence type="ECO:0000259" key="8">
    <source>
        <dbReference type="PROSITE" id="PS50045"/>
    </source>
</evidence>
<dbReference type="InterPro" id="IPR025662">
    <property type="entry name" value="Sigma_54_int_dom_ATP-bd_1"/>
</dbReference>
<dbReference type="InterPro" id="IPR025944">
    <property type="entry name" value="Sigma_54_int_dom_CS"/>
</dbReference>
<dbReference type="SUPFAM" id="SSF52540">
    <property type="entry name" value="P-loop containing nucleoside triphosphate hydrolases"/>
    <property type="match status" value="1"/>
</dbReference>
<dbReference type="Pfam" id="PF00158">
    <property type="entry name" value="Sigma54_activat"/>
    <property type="match status" value="1"/>
</dbReference>
<keyword evidence="4" id="KW-0805">Transcription regulation</keyword>
<keyword evidence="6" id="KW-0804">Transcription</keyword>
<dbReference type="InterPro" id="IPR003593">
    <property type="entry name" value="AAA+_ATPase"/>
</dbReference>
<evidence type="ECO:0000256" key="2">
    <source>
        <dbReference type="ARBA" id="ARBA00022840"/>
    </source>
</evidence>
<dbReference type="InterPro" id="IPR002197">
    <property type="entry name" value="HTH_Fis"/>
</dbReference>
<accession>A0A8G2CK07</accession>
<dbReference type="InterPro" id="IPR058031">
    <property type="entry name" value="AAA_lid_NorR"/>
</dbReference>
<dbReference type="SUPFAM" id="SSF46689">
    <property type="entry name" value="Homeodomain-like"/>
    <property type="match status" value="1"/>
</dbReference>